<reference evidence="1 2" key="1">
    <citation type="submission" date="2018-04" db="EMBL/GenBank/DDBJ databases">
        <authorList>
            <person name="Huttner S."/>
            <person name="Dainat J."/>
        </authorList>
    </citation>
    <scope>NUCLEOTIDE SEQUENCE [LARGE SCALE GENOMIC DNA]</scope>
</reference>
<evidence type="ECO:0000313" key="1">
    <source>
        <dbReference type="EMBL" id="SPQ24331.1"/>
    </source>
</evidence>
<protein>
    <submittedName>
        <fullName evidence="1">468d74c0-c44b-4c06-8afc-54ebec5af3d8</fullName>
    </submittedName>
</protein>
<dbReference type="Proteomes" id="UP000289323">
    <property type="component" value="Unassembled WGS sequence"/>
</dbReference>
<evidence type="ECO:0000313" key="2">
    <source>
        <dbReference type="Proteomes" id="UP000289323"/>
    </source>
</evidence>
<dbReference type="EMBL" id="OUUZ01000013">
    <property type="protein sequence ID" value="SPQ24331.1"/>
    <property type="molecule type" value="Genomic_DNA"/>
</dbReference>
<sequence>MLRVEFRS</sequence>
<name>A0A3S4F4I1_9PEZI</name>
<proteinExistence type="predicted"/>
<accession>A0A3S4F4I1</accession>
<organism evidence="1 2">
    <name type="scientific">Thermothielavioides terrestris</name>
    <dbReference type="NCBI Taxonomy" id="2587410"/>
    <lineage>
        <taxon>Eukaryota</taxon>
        <taxon>Fungi</taxon>
        <taxon>Dikarya</taxon>
        <taxon>Ascomycota</taxon>
        <taxon>Pezizomycotina</taxon>
        <taxon>Sordariomycetes</taxon>
        <taxon>Sordariomycetidae</taxon>
        <taxon>Sordariales</taxon>
        <taxon>Chaetomiaceae</taxon>
        <taxon>Thermothielavioides</taxon>
    </lineage>
</organism>
<gene>
    <name evidence="1" type="ORF">TT172_LOCUS6750</name>
</gene>